<sequence length="145" mass="16450">MHKPISLVLLAALLGIASVSQAVTIRKQAAAADKSDRNPVCLQDAKPILGKWTLVEVAPRATGQRIAENRTWDFRPDGTLVTSGYNRHFKRNDTQTFHYEIENCMIVSDVPGRPGKKLRYRVYDLQNDRMVLQGGVEGFYFFKRQ</sequence>
<protein>
    <recommendedName>
        <fullName evidence="4">Lipocalin-like domain-containing protein</fullName>
    </recommendedName>
</protein>
<organism evidence="2 3">
    <name type="scientific">Methylomarinovum tepidoasis</name>
    <dbReference type="NCBI Taxonomy" id="2840183"/>
    <lineage>
        <taxon>Bacteria</taxon>
        <taxon>Pseudomonadati</taxon>
        <taxon>Pseudomonadota</taxon>
        <taxon>Gammaproteobacteria</taxon>
        <taxon>Methylococcales</taxon>
        <taxon>Methylothermaceae</taxon>
        <taxon>Methylomarinovum</taxon>
    </lineage>
</organism>
<accession>A0AAU9C863</accession>
<keyword evidence="1" id="KW-0732">Signal</keyword>
<dbReference type="EMBL" id="AP024718">
    <property type="protein sequence ID" value="BCX88007.1"/>
    <property type="molecule type" value="Genomic_DNA"/>
</dbReference>
<name>A0AAU9C863_9GAMM</name>
<gene>
    <name evidence="2" type="ORF">MIN45_P0374</name>
</gene>
<dbReference type="KEGG" id="meiy:MIN45_P0374"/>
<reference evidence="3" key="1">
    <citation type="journal article" date="2024" name="Int. J. Syst. Evol. Microbiol.">
        <title>Methylomarinovum tepidoasis sp. nov., a moderately thermophilic methanotroph of the family Methylothermaceae isolated from a deep-sea hydrothermal field.</title>
        <authorList>
            <person name="Hirayama H."/>
            <person name="Takaki Y."/>
            <person name="Abe M."/>
            <person name="Miyazaki M."/>
            <person name="Uematsu K."/>
            <person name="Matsui Y."/>
            <person name="Takai K."/>
        </authorList>
    </citation>
    <scope>NUCLEOTIDE SEQUENCE [LARGE SCALE GENOMIC DNA]</scope>
    <source>
        <strain evidence="3">IN45</strain>
    </source>
</reference>
<proteinExistence type="predicted"/>
<keyword evidence="3" id="KW-1185">Reference proteome</keyword>
<evidence type="ECO:0008006" key="4">
    <source>
        <dbReference type="Google" id="ProtNLM"/>
    </source>
</evidence>
<evidence type="ECO:0000256" key="1">
    <source>
        <dbReference type="SAM" id="SignalP"/>
    </source>
</evidence>
<evidence type="ECO:0000313" key="3">
    <source>
        <dbReference type="Proteomes" id="UP001321450"/>
    </source>
</evidence>
<dbReference type="AlphaFoldDB" id="A0AAU9C863"/>
<feature type="signal peptide" evidence="1">
    <location>
        <begin position="1"/>
        <end position="22"/>
    </location>
</feature>
<feature type="chain" id="PRO_5043314078" description="Lipocalin-like domain-containing protein" evidence="1">
    <location>
        <begin position="23"/>
        <end position="145"/>
    </location>
</feature>
<dbReference type="Proteomes" id="UP001321450">
    <property type="component" value="Chromosome"/>
</dbReference>
<evidence type="ECO:0000313" key="2">
    <source>
        <dbReference type="EMBL" id="BCX88007.1"/>
    </source>
</evidence>
<dbReference type="RefSeq" id="WP_286293042.1">
    <property type="nucleotide sequence ID" value="NZ_AP024718.1"/>
</dbReference>